<reference evidence="2 3" key="1">
    <citation type="journal article" date="2021" name="Sci. Rep.">
        <title>Chromosome anchoring in Senegalese sole (Solea senegalensis) reveals sex-associated markers and genome rearrangements in flatfish.</title>
        <authorList>
            <person name="Guerrero-Cozar I."/>
            <person name="Gomez-Garrido J."/>
            <person name="Berbel C."/>
            <person name="Martinez-Blanch J.F."/>
            <person name="Alioto T."/>
            <person name="Claros M.G."/>
            <person name="Gagnaire P.A."/>
            <person name="Manchado M."/>
        </authorList>
    </citation>
    <scope>NUCLEOTIDE SEQUENCE [LARGE SCALE GENOMIC DNA]</scope>
    <source>
        <strain evidence="2">Sse05_10M</strain>
    </source>
</reference>
<sequence length="187" mass="21057">MLSVWQCNVQAASRCKTNQHVPHFTSGNGLHLHGNVFMWPLMGTNFLVVVDACSKWPEVFTMNPTTASQTITVLRDLFARTGVPEQLVSDNGPQFTSEDFHTFLKNNGIRHITSAPWHPATNGQAERNATLATTNQTPAMLFLGRHLRSRLDLLPPNKRRTVQGRQIRQAQRASDGKLQHFAIGQWY</sequence>
<evidence type="ECO:0000313" key="2">
    <source>
        <dbReference type="EMBL" id="KAG7503666.1"/>
    </source>
</evidence>
<dbReference type="PROSITE" id="PS50994">
    <property type="entry name" value="INTEGRASE"/>
    <property type="match status" value="1"/>
</dbReference>
<feature type="domain" description="Integrase catalytic" evidence="1">
    <location>
        <begin position="18"/>
        <end position="127"/>
    </location>
</feature>
<dbReference type="InterPro" id="IPR001584">
    <property type="entry name" value="Integrase_cat-core"/>
</dbReference>
<accession>A0AAV6REA4</accession>
<dbReference type="Pfam" id="PF00665">
    <property type="entry name" value="rve"/>
    <property type="match status" value="1"/>
</dbReference>
<dbReference type="InterPro" id="IPR050951">
    <property type="entry name" value="Retrovirus_Pol_polyprotein"/>
</dbReference>
<dbReference type="PANTHER" id="PTHR37984:SF14">
    <property type="entry name" value="RIBONUCLEASE H"/>
    <property type="match status" value="1"/>
</dbReference>
<organism evidence="2 3">
    <name type="scientific">Solea senegalensis</name>
    <name type="common">Senegalese sole</name>
    <dbReference type="NCBI Taxonomy" id="28829"/>
    <lineage>
        <taxon>Eukaryota</taxon>
        <taxon>Metazoa</taxon>
        <taxon>Chordata</taxon>
        <taxon>Craniata</taxon>
        <taxon>Vertebrata</taxon>
        <taxon>Euteleostomi</taxon>
        <taxon>Actinopterygii</taxon>
        <taxon>Neopterygii</taxon>
        <taxon>Teleostei</taxon>
        <taxon>Neoteleostei</taxon>
        <taxon>Acanthomorphata</taxon>
        <taxon>Carangaria</taxon>
        <taxon>Pleuronectiformes</taxon>
        <taxon>Pleuronectoidei</taxon>
        <taxon>Soleidae</taxon>
        <taxon>Solea</taxon>
    </lineage>
</organism>
<dbReference type="AlphaFoldDB" id="A0AAV6REA4"/>
<protein>
    <recommendedName>
        <fullName evidence="1">Integrase catalytic domain-containing protein</fullName>
    </recommendedName>
</protein>
<comment type="caution">
    <text evidence="2">The sequence shown here is derived from an EMBL/GenBank/DDBJ whole genome shotgun (WGS) entry which is preliminary data.</text>
</comment>
<evidence type="ECO:0000259" key="1">
    <source>
        <dbReference type="PROSITE" id="PS50994"/>
    </source>
</evidence>
<gene>
    <name evidence="2" type="ORF">JOB18_042718</name>
</gene>
<dbReference type="EMBL" id="JAGKHQ010000012">
    <property type="protein sequence ID" value="KAG7503666.1"/>
    <property type="molecule type" value="Genomic_DNA"/>
</dbReference>
<dbReference type="GO" id="GO:0015074">
    <property type="term" value="P:DNA integration"/>
    <property type="evidence" value="ECO:0007669"/>
    <property type="project" value="InterPro"/>
</dbReference>
<dbReference type="PANTHER" id="PTHR37984">
    <property type="entry name" value="PROTEIN CBG26694"/>
    <property type="match status" value="1"/>
</dbReference>
<proteinExistence type="predicted"/>
<keyword evidence="3" id="KW-1185">Reference proteome</keyword>
<dbReference type="Proteomes" id="UP000693946">
    <property type="component" value="Linkage Group LG2"/>
</dbReference>
<evidence type="ECO:0000313" key="3">
    <source>
        <dbReference type="Proteomes" id="UP000693946"/>
    </source>
</evidence>
<name>A0AAV6REA4_SOLSE</name>